<protein>
    <submittedName>
        <fullName evidence="1">Uncharacterized protein</fullName>
    </submittedName>
</protein>
<proteinExistence type="predicted"/>
<evidence type="ECO:0000313" key="2">
    <source>
        <dbReference type="Proteomes" id="UP000750334"/>
    </source>
</evidence>
<dbReference type="AlphaFoldDB" id="A0A9P6W8P7"/>
<organism evidence="1 2">
    <name type="scientific">Maudiozyma exigua</name>
    <name type="common">Yeast</name>
    <name type="synonym">Kazachstania exigua</name>
    <dbReference type="NCBI Taxonomy" id="34358"/>
    <lineage>
        <taxon>Eukaryota</taxon>
        <taxon>Fungi</taxon>
        <taxon>Dikarya</taxon>
        <taxon>Ascomycota</taxon>
        <taxon>Saccharomycotina</taxon>
        <taxon>Saccharomycetes</taxon>
        <taxon>Saccharomycetales</taxon>
        <taxon>Saccharomycetaceae</taxon>
        <taxon>Maudiozyma</taxon>
    </lineage>
</organism>
<reference evidence="1 2" key="1">
    <citation type="submission" date="2020-11" db="EMBL/GenBank/DDBJ databases">
        <title>Kefir isolates.</title>
        <authorList>
            <person name="Marcisauskas S."/>
            <person name="Kim Y."/>
            <person name="Blasche S."/>
        </authorList>
    </citation>
    <scope>NUCLEOTIDE SEQUENCE [LARGE SCALE GENOMIC DNA]</scope>
    <source>
        <strain evidence="1 2">OG2</strain>
    </source>
</reference>
<feature type="non-terminal residue" evidence="1">
    <location>
        <position position="78"/>
    </location>
</feature>
<evidence type="ECO:0000313" key="1">
    <source>
        <dbReference type="EMBL" id="KAG0667710.1"/>
    </source>
</evidence>
<dbReference type="OrthoDB" id="193931at2759"/>
<keyword evidence="2" id="KW-1185">Reference proteome</keyword>
<sequence>MSTDTRRHTYYGGATTITIPHPNVPNVSNPHVSVHLTTTPQQRVQKKKYPSFGPYIIGSTLGEGEFGKVKLGWSKTSN</sequence>
<gene>
    <name evidence="1" type="ORF">C6P45_005431</name>
</gene>
<comment type="caution">
    <text evidence="1">The sequence shown here is derived from an EMBL/GenBank/DDBJ whole genome shotgun (WGS) entry which is preliminary data.</text>
</comment>
<name>A0A9P6W8P7_MAUEX</name>
<dbReference type="Gene3D" id="3.30.200.20">
    <property type="entry name" value="Phosphorylase Kinase, domain 1"/>
    <property type="match status" value="1"/>
</dbReference>
<accession>A0A9P6W8P7</accession>
<dbReference type="EMBL" id="PUHR01000095">
    <property type="protein sequence ID" value="KAG0667710.1"/>
    <property type="molecule type" value="Genomic_DNA"/>
</dbReference>
<dbReference type="Proteomes" id="UP000750334">
    <property type="component" value="Unassembled WGS sequence"/>
</dbReference>